<dbReference type="Proteomes" id="UP000199622">
    <property type="component" value="Unassembled WGS sequence"/>
</dbReference>
<feature type="compositionally biased region" description="Low complexity" evidence="1">
    <location>
        <begin position="150"/>
        <end position="162"/>
    </location>
</feature>
<evidence type="ECO:0000313" key="3">
    <source>
        <dbReference type="Proteomes" id="UP000199622"/>
    </source>
</evidence>
<keyword evidence="3" id="KW-1185">Reference proteome</keyword>
<reference evidence="3" key="1">
    <citation type="submission" date="2016-10" db="EMBL/GenBank/DDBJ databases">
        <authorList>
            <person name="Varghese N."/>
            <person name="Submissions S."/>
        </authorList>
    </citation>
    <scope>NUCLEOTIDE SEQUENCE [LARGE SCALE GENOMIC DNA]</scope>
    <source>
        <strain evidence="3">DSM 44544</strain>
    </source>
</reference>
<name>A0A1H4JJH5_9PSEU</name>
<dbReference type="EMBL" id="FNSO01000003">
    <property type="protein sequence ID" value="SEB46460.1"/>
    <property type="molecule type" value="Genomic_DNA"/>
</dbReference>
<dbReference type="AlphaFoldDB" id="A0A1H4JJH5"/>
<evidence type="ECO:0000313" key="2">
    <source>
        <dbReference type="EMBL" id="SEB46460.1"/>
    </source>
</evidence>
<accession>A0A1H4JJH5</accession>
<organism evidence="2 3">
    <name type="scientific">Amycolatopsis tolypomycina</name>
    <dbReference type="NCBI Taxonomy" id="208445"/>
    <lineage>
        <taxon>Bacteria</taxon>
        <taxon>Bacillati</taxon>
        <taxon>Actinomycetota</taxon>
        <taxon>Actinomycetes</taxon>
        <taxon>Pseudonocardiales</taxon>
        <taxon>Pseudonocardiaceae</taxon>
        <taxon>Amycolatopsis</taxon>
    </lineage>
</organism>
<proteinExistence type="predicted"/>
<dbReference type="RefSeq" id="WP_091305537.1">
    <property type="nucleotide sequence ID" value="NZ_FNSO01000003.1"/>
</dbReference>
<gene>
    <name evidence="2" type="ORF">SAMN04489727_1961</name>
</gene>
<sequence length="162" mass="17491">MSTKTDFYLGRGTSAEWLGSIARNAHPEDVRAVPPGRLALTSTDAATYRAAVDDLLVVWACEDLGDAYPRRGGWPWPWWTSHISSWIVAFDPGEKAVFITVGGGVAWHRINPRCPEMPEGDDPLGPPDLAAWVRDPAAPPSVPMPLMRDPATGLPTPAGAPR</sequence>
<dbReference type="STRING" id="208445.SAMN04489727_1961"/>
<dbReference type="OrthoDB" id="3632821at2"/>
<evidence type="ECO:0000256" key="1">
    <source>
        <dbReference type="SAM" id="MobiDB-lite"/>
    </source>
</evidence>
<protein>
    <submittedName>
        <fullName evidence="2">Uncharacterized protein</fullName>
    </submittedName>
</protein>
<feature type="region of interest" description="Disordered" evidence="1">
    <location>
        <begin position="116"/>
        <end position="162"/>
    </location>
</feature>